<dbReference type="EMBL" id="CP018866">
    <property type="protein sequence ID" value="AST93579.1"/>
    <property type="molecule type" value="Genomic_DNA"/>
</dbReference>
<reference evidence="1 2" key="1">
    <citation type="submission" date="2016-12" db="EMBL/GenBank/DDBJ databases">
        <title>The whole genome sequencing and assembly of Bacillus cohnii DSM 6307T strain.</title>
        <authorList>
            <person name="Lee Y.-J."/>
            <person name="Yi H."/>
            <person name="Bahn Y.-S."/>
            <person name="Kim J.F."/>
            <person name="Lee D.-W."/>
        </authorList>
    </citation>
    <scope>NUCLEOTIDE SEQUENCE [LARGE SCALE GENOMIC DNA]</scope>
    <source>
        <strain evidence="1 2">DSM 6307</strain>
    </source>
</reference>
<dbReference type="AlphaFoldDB" id="A0A223KVR6"/>
<dbReference type="RefSeq" id="WP_066415143.1">
    <property type="nucleotide sequence ID" value="NZ_CP018866.1"/>
</dbReference>
<protein>
    <submittedName>
        <fullName evidence="1">Uncharacterized protein</fullName>
    </submittedName>
</protein>
<evidence type="ECO:0000313" key="2">
    <source>
        <dbReference type="Proteomes" id="UP000215224"/>
    </source>
</evidence>
<evidence type="ECO:0000313" key="1">
    <source>
        <dbReference type="EMBL" id="AST93579.1"/>
    </source>
</evidence>
<dbReference type="STRING" id="1314751.GCA_001591425_01897"/>
<gene>
    <name evidence="1" type="ORF">BC6307_21065</name>
</gene>
<keyword evidence="2" id="KW-1185">Reference proteome</keyword>
<organism evidence="1 2">
    <name type="scientific">Sutcliffiella cohnii</name>
    <dbReference type="NCBI Taxonomy" id="33932"/>
    <lineage>
        <taxon>Bacteria</taxon>
        <taxon>Bacillati</taxon>
        <taxon>Bacillota</taxon>
        <taxon>Bacilli</taxon>
        <taxon>Bacillales</taxon>
        <taxon>Bacillaceae</taxon>
        <taxon>Sutcliffiella</taxon>
    </lineage>
</organism>
<dbReference type="KEGG" id="bcoh:BC6307_21065"/>
<dbReference type="Proteomes" id="UP000215224">
    <property type="component" value="Chromosome"/>
</dbReference>
<accession>A0A223KVR6</accession>
<sequence>MKVNINQELEVGKVTNKSLNDGAYINFQLFKKNQLSKKKETANKENLPIIHLNTLAQIIYEALKEYDSEDIPIIPTIIVIRENTVSGINNKGIYLIDFIKEILIPLNNIVEDDWNALKKESLSSLAIGYLIREEDNKQFKMNKIKDNAQEMILKMSKFIDLHGELKDIVIEKQLGDYKLPISFFQWISNKKI</sequence>
<name>A0A223KVR6_9BACI</name>
<proteinExistence type="predicted"/>